<keyword evidence="3" id="KW-1185">Reference proteome</keyword>
<comment type="caution">
    <text evidence="2">The sequence shown here is derived from an EMBL/GenBank/DDBJ whole genome shotgun (WGS) entry which is preliminary data.</text>
</comment>
<dbReference type="Proteomes" id="UP000521922">
    <property type="component" value="Unassembled WGS sequence"/>
</dbReference>
<dbReference type="RefSeq" id="WP_179749928.1">
    <property type="nucleotide sequence ID" value="NZ_BAAAGN010000005.1"/>
</dbReference>
<dbReference type="EMBL" id="JACCBB010000001">
    <property type="protein sequence ID" value="NYD21549.1"/>
    <property type="molecule type" value="Genomic_DNA"/>
</dbReference>
<accession>A0A7Y9AU88</accession>
<feature type="signal peptide" evidence="1">
    <location>
        <begin position="1"/>
        <end position="35"/>
    </location>
</feature>
<protein>
    <recommendedName>
        <fullName evidence="4">Right handed beta helix domain-containing protein</fullName>
    </recommendedName>
</protein>
<reference evidence="2 3" key="1">
    <citation type="submission" date="2020-07" db="EMBL/GenBank/DDBJ databases">
        <title>Sequencing the genomes of 1000 actinobacteria strains.</title>
        <authorList>
            <person name="Klenk H.-P."/>
        </authorList>
    </citation>
    <scope>NUCLEOTIDE SEQUENCE [LARGE SCALE GENOMIC DNA]</scope>
    <source>
        <strain evidence="2 3">DSM 7487</strain>
    </source>
</reference>
<dbReference type="AlphaFoldDB" id="A0A7Y9AU88"/>
<feature type="chain" id="PRO_5031099726" description="Right handed beta helix domain-containing protein" evidence="1">
    <location>
        <begin position="36"/>
        <end position="307"/>
    </location>
</feature>
<gene>
    <name evidence="2" type="ORF">BJ968_001089</name>
</gene>
<evidence type="ECO:0000256" key="1">
    <source>
        <dbReference type="SAM" id="SignalP"/>
    </source>
</evidence>
<evidence type="ECO:0000313" key="3">
    <source>
        <dbReference type="Proteomes" id="UP000521922"/>
    </source>
</evidence>
<dbReference type="SUPFAM" id="SSF51126">
    <property type="entry name" value="Pectin lyase-like"/>
    <property type="match status" value="1"/>
</dbReference>
<dbReference type="InterPro" id="IPR012334">
    <property type="entry name" value="Pectin_lyas_fold"/>
</dbReference>
<organism evidence="2 3">
    <name type="scientific">Kineococcus aurantiacus</name>
    <dbReference type="NCBI Taxonomy" id="37633"/>
    <lineage>
        <taxon>Bacteria</taxon>
        <taxon>Bacillati</taxon>
        <taxon>Actinomycetota</taxon>
        <taxon>Actinomycetes</taxon>
        <taxon>Kineosporiales</taxon>
        <taxon>Kineosporiaceae</taxon>
        <taxon>Kineococcus</taxon>
    </lineage>
</organism>
<dbReference type="PROSITE" id="PS51257">
    <property type="entry name" value="PROKAR_LIPOPROTEIN"/>
    <property type="match status" value="1"/>
</dbReference>
<evidence type="ECO:0000313" key="2">
    <source>
        <dbReference type="EMBL" id="NYD21549.1"/>
    </source>
</evidence>
<proteinExistence type="predicted"/>
<evidence type="ECO:0008006" key="4">
    <source>
        <dbReference type="Google" id="ProtNLM"/>
    </source>
</evidence>
<sequence length="307" mass="32097">MPAARPSRPSRLPVPALPTALVTALALLAGCSGGAQEPEDPHADQRARLTQQARALGIPAGYPGPDTTGVPLGTALRESGSLSVTKKGQVVENLDIDGCLSIKADDVVVRNVRITCPHQQRAITIEGSRTGIVVEDSEIDGAGSTQVAIGWGGYTLRRVDVHGVLDGPRLGSGTTVEDSWVHDMVREDGFHSDALQSNGGKGIVVRHNTLMPKDTSTGDVLNSAIQLGAENDSGTLSDVTIEDNYLDDGNYSVNVRDDDGISGVVLRGNVFGTSSRYGPVIAPEGKVTVEDSNTTRGATTKVETVEP</sequence>
<dbReference type="InterPro" id="IPR011050">
    <property type="entry name" value="Pectin_lyase_fold/virulence"/>
</dbReference>
<name>A0A7Y9AU88_9ACTN</name>
<keyword evidence="1" id="KW-0732">Signal</keyword>
<dbReference type="Gene3D" id="2.160.20.10">
    <property type="entry name" value="Single-stranded right-handed beta-helix, Pectin lyase-like"/>
    <property type="match status" value="1"/>
</dbReference>